<comment type="caution">
    <text evidence="2">The sequence shown here is derived from an EMBL/GenBank/DDBJ whole genome shotgun (WGS) entry which is preliminary data.</text>
</comment>
<evidence type="ECO:0000259" key="1">
    <source>
        <dbReference type="Pfam" id="PF07475"/>
    </source>
</evidence>
<dbReference type="CDD" id="cd01918">
    <property type="entry name" value="HprK_C"/>
    <property type="match status" value="1"/>
</dbReference>
<dbReference type="GO" id="GO:0000155">
    <property type="term" value="F:phosphorelay sensor kinase activity"/>
    <property type="evidence" value="ECO:0007669"/>
    <property type="project" value="InterPro"/>
</dbReference>
<dbReference type="Gene3D" id="3.40.50.300">
    <property type="entry name" value="P-loop containing nucleotide triphosphate hydrolases"/>
    <property type="match status" value="1"/>
</dbReference>
<organism evidence="2 3">
    <name type="scientific">Marimonas arenosa</name>
    <dbReference type="NCBI Taxonomy" id="1795305"/>
    <lineage>
        <taxon>Bacteria</taxon>
        <taxon>Pseudomonadati</taxon>
        <taxon>Pseudomonadota</taxon>
        <taxon>Alphaproteobacteria</taxon>
        <taxon>Rhodobacterales</taxon>
        <taxon>Paracoccaceae</taxon>
        <taxon>Marimonas</taxon>
    </lineage>
</organism>
<protein>
    <submittedName>
        <fullName evidence="2">HPr kinase/phosphatase C-terminal domain-containing protein</fullName>
    </submittedName>
</protein>
<sequence length="139" mass="14518">MTEEILHASCVAIDGRAVLILGRSGRGKSALALELMALGAALVADDRVELRRVGEAVIASAPEPIAGSIEARFVGILNAEAAGPAPVALVVDLDADETQRLPPQRSKNLLGLALPLLHNSETRHFPAAILQYLKAGRSA</sequence>
<dbReference type="SUPFAM" id="SSF53795">
    <property type="entry name" value="PEP carboxykinase-like"/>
    <property type="match status" value="1"/>
</dbReference>
<keyword evidence="3" id="KW-1185">Reference proteome</keyword>
<dbReference type="Proteomes" id="UP001226762">
    <property type="component" value="Unassembled WGS sequence"/>
</dbReference>
<evidence type="ECO:0000313" key="2">
    <source>
        <dbReference type="EMBL" id="MDQ2092235.1"/>
    </source>
</evidence>
<gene>
    <name evidence="2" type="ORF">NO357_20210</name>
</gene>
<dbReference type="Pfam" id="PF07475">
    <property type="entry name" value="Hpr_kinase_C"/>
    <property type="match status" value="1"/>
</dbReference>
<dbReference type="AlphaFoldDB" id="A0AAE3WH11"/>
<dbReference type="RefSeq" id="WP_306737546.1">
    <property type="nucleotide sequence ID" value="NZ_JANHAX010000008.1"/>
</dbReference>
<keyword evidence="2" id="KW-0808">Transferase</keyword>
<keyword evidence="2" id="KW-0418">Kinase</keyword>
<proteinExistence type="predicted"/>
<reference evidence="2" key="2">
    <citation type="submission" date="2023-02" db="EMBL/GenBank/DDBJ databases">
        <title>'Rhodoalgimonas zhirmunskyi' gen. nov., isolated from a red alga.</title>
        <authorList>
            <person name="Nedashkovskaya O.I."/>
            <person name="Otstavnykh N.Y."/>
            <person name="Bystritskaya E.P."/>
            <person name="Balabanova L.A."/>
            <person name="Isaeva M.P."/>
        </authorList>
    </citation>
    <scope>NUCLEOTIDE SEQUENCE</scope>
    <source>
        <strain evidence="2">KCTC 52189</strain>
    </source>
</reference>
<dbReference type="EMBL" id="JANHAX010000008">
    <property type="protein sequence ID" value="MDQ2092235.1"/>
    <property type="molecule type" value="Genomic_DNA"/>
</dbReference>
<name>A0AAE3WH11_9RHOB</name>
<feature type="domain" description="HPr kinase/phosphorylase C-terminal" evidence="1">
    <location>
        <begin position="3"/>
        <end position="80"/>
    </location>
</feature>
<dbReference type="GO" id="GO:0006109">
    <property type="term" value="P:regulation of carbohydrate metabolic process"/>
    <property type="evidence" value="ECO:0007669"/>
    <property type="project" value="InterPro"/>
</dbReference>
<reference evidence="2" key="1">
    <citation type="submission" date="2022-07" db="EMBL/GenBank/DDBJ databases">
        <authorList>
            <person name="Otstavnykh N."/>
            <person name="Isaeva M."/>
            <person name="Bystritskaya E."/>
        </authorList>
    </citation>
    <scope>NUCLEOTIDE SEQUENCE</scope>
    <source>
        <strain evidence="2">KCTC 52189</strain>
    </source>
</reference>
<dbReference type="GO" id="GO:0005524">
    <property type="term" value="F:ATP binding"/>
    <property type="evidence" value="ECO:0007669"/>
    <property type="project" value="InterPro"/>
</dbReference>
<dbReference type="InterPro" id="IPR027417">
    <property type="entry name" value="P-loop_NTPase"/>
</dbReference>
<evidence type="ECO:0000313" key="3">
    <source>
        <dbReference type="Proteomes" id="UP001226762"/>
    </source>
</evidence>
<dbReference type="InterPro" id="IPR011104">
    <property type="entry name" value="Hpr_kin/Pase_C"/>
</dbReference>
<accession>A0AAE3WH11</accession>